<dbReference type="GO" id="GO:0016042">
    <property type="term" value="P:lipid catabolic process"/>
    <property type="evidence" value="ECO:0007669"/>
    <property type="project" value="UniProtKB-KW"/>
</dbReference>
<keyword evidence="2" id="KW-0442">Lipid degradation</keyword>
<evidence type="ECO:0000256" key="1">
    <source>
        <dbReference type="ARBA" id="ARBA00010701"/>
    </source>
</evidence>
<dbReference type="Pfam" id="PF04083">
    <property type="entry name" value="Abhydro_lipase"/>
    <property type="match status" value="1"/>
</dbReference>
<dbReference type="STRING" id="34508.A0A4U5NHY1"/>
<feature type="chain" id="PRO_5020685988" description="Lipase" evidence="4">
    <location>
        <begin position="17"/>
        <end position="407"/>
    </location>
</feature>
<dbReference type="InterPro" id="IPR006693">
    <property type="entry name" value="AB_hydrolase_lipase"/>
</dbReference>
<reference evidence="6 7" key="2">
    <citation type="journal article" date="2019" name="G3 (Bethesda)">
        <title>Hybrid Assembly of the Genome of the Entomopathogenic Nematode Steinernema carpocapsae Identifies the X-Chromosome.</title>
        <authorList>
            <person name="Serra L."/>
            <person name="Macchietto M."/>
            <person name="Macias-Munoz A."/>
            <person name="McGill C.J."/>
            <person name="Rodriguez I.M."/>
            <person name="Rodriguez B."/>
            <person name="Murad R."/>
            <person name="Mortazavi A."/>
        </authorList>
    </citation>
    <scope>NUCLEOTIDE SEQUENCE [LARGE SCALE GENOMIC DNA]</scope>
    <source>
        <strain evidence="6 7">ALL</strain>
    </source>
</reference>
<dbReference type="InterPro" id="IPR025483">
    <property type="entry name" value="Lipase_euk"/>
</dbReference>
<dbReference type="PIRSF" id="PIRSF000862">
    <property type="entry name" value="Steryl_ester_lip"/>
    <property type="match status" value="1"/>
</dbReference>
<proteinExistence type="inferred from homology"/>
<gene>
    <name evidence="6" type="ORF">L596_016081</name>
</gene>
<dbReference type="Proteomes" id="UP000298663">
    <property type="component" value="Unassembled WGS sequence"/>
</dbReference>
<reference evidence="6 7" key="1">
    <citation type="journal article" date="2015" name="Genome Biol.">
        <title>Comparative genomics of Steinernema reveals deeply conserved gene regulatory networks.</title>
        <authorList>
            <person name="Dillman A.R."/>
            <person name="Macchietto M."/>
            <person name="Porter C.F."/>
            <person name="Rogers A."/>
            <person name="Williams B."/>
            <person name="Antoshechkin I."/>
            <person name="Lee M.M."/>
            <person name="Goodwin Z."/>
            <person name="Lu X."/>
            <person name="Lewis E.E."/>
            <person name="Goodrich-Blair H."/>
            <person name="Stock S.P."/>
            <person name="Adams B.J."/>
            <person name="Sternberg P.W."/>
            <person name="Mortazavi A."/>
        </authorList>
    </citation>
    <scope>NUCLEOTIDE SEQUENCE [LARGE SCALE GENOMIC DNA]</scope>
    <source>
        <strain evidence="6 7">ALL</strain>
    </source>
</reference>
<dbReference type="AlphaFoldDB" id="A0A4U5NHY1"/>
<comment type="caution">
    <text evidence="6">The sequence shown here is derived from an EMBL/GenBank/DDBJ whole genome shotgun (WGS) entry which is preliminary data.</text>
</comment>
<name>A0A4U5NHY1_STECR</name>
<keyword evidence="2" id="KW-0378">Hydrolase</keyword>
<evidence type="ECO:0000256" key="3">
    <source>
        <dbReference type="PIRSR" id="PIRSR000862-1"/>
    </source>
</evidence>
<dbReference type="InterPro" id="IPR029058">
    <property type="entry name" value="AB_hydrolase_fold"/>
</dbReference>
<organism evidence="6 7">
    <name type="scientific">Steinernema carpocapsae</name>
    <name type="common">Entomopathogenic nematode</name>
    <dbReference type="NCBI Taxonomy" id="34508"/>
    <lineage>
        <taxon>Eukaryota</taxon>
        <taxon>Metazoa</taxon>
        <taxon>Ecdysozoa</taxon>
        <taxon>Nematoda</taxon>
        <taxon>Chromadorea</taxon>
        <taxon>Rhabditida</taxon>
        <taxon>Tylenchina</taxon>
        <taxon>Panagrolaimomorpha</taxon>
        <taxon>Strongyloidoidea</taxon>
        <taxon>Steinernematidae</taxon>
        <taxon>Steinernema</taxon>
    </lineage>
</organism>
<dbReference type="SUPFAM" id="SSF53474">
    <property type="entry name" value="alpha/beta-Hydrolases"/>
    <property type="match status" value="1"/>
</dbReference>
<feature type="domain" description="Partial AB-hydrolase lipase" evidence="5">
    <location>
        <begin position="25"/>
        <end position="87"/>
    </location>
</feature>
<evidence type="ECO:0000256" key="2">
    <source>
        <dbReference type="PIRNR" id="PIRNR000862"/>
    </source>
</evidence>
<protein>
    <recommendedName>
        <fullName evidence="2">Lipase</fullName>
    </recommendedName>
</protein>
<evidence type="ECO:0000259" key="5">
    <source>
        <dbReference type="Pfam" id="PF04083"/>
    </source>
</evidence>
<comment type="similarity">
    <text evidence="1 2">Belongs to the AB hydrolase superfamily. Lipase family.</text>
</comment>
<dbReference type="PANTHER" id="PTHR11005">
    <property type="entry name" value="LYSOSOMAL ACID LIPASE-RELATED"/>
    <property type="match status" value="1"/>
</dbReference>
<keyword evidence="7" id="KW-1185">Reference proteome</keyword>
<dbReference type="Gene3D" id="3.40.50.1820">
    <property type="entry name" value="alpha/beta hydrolase"/>
    <property type="match status" value="1"/>
</dbReference>
<sequence length="407" mass="46767">MLKTVLWFALLTSAWALDPESGKPVPEIVARWGYPVETNTAVTSDGYILTIHRIPHGKTNVALDKPRPIVFLQHGFLGNSNNWITNLPHLSFGYLLADAGFDVWMGNMRGNNYSLNHTRLDVNSREFWNFSWDQMFKHDLTAMIDKALERTGQESLFYVGHSQGTMTMFAKLTEEPEFGSKIKKFYAFAPVTAAENMKGLMALTVRNFYPTFKELHRNGTDHFLPDSDLFKEMKDQFCDSPYSSKLYPCLFILDKQFLDILCFNFVLALAGPSRQVNQSRLDVFLTEIPAGTSMLNAIHSAQLILSGEYKAFDYEDPILNTKHYGQVFPPHYDLSKISNVKIGVYYSDFDFVATTKDIQRFLFKKLPKEVTEEKVKLFRFNHMDFVWGKNAAKDLYGPVMEDMRKLL</sequence>
<feature type="active site" description="Charge relay system" evidence="3">
    <location>
        <position position="350"/>
    </location>
</feature>
<feature type="active site" description="Nucleophile" evidence="3">
    <location>
        <position position="162"/>
    </location>
</feature>
<accession>A0A4U5NHY1</accession>
<dbReference type="FunFam" id="3.40.50.1820:FF:000179">
    <property type="entry name" value="Lipase"/>
    <property type="match status" value="1"/>
</dbReference>
<evidence type="ECO:0000313" key="7">
    <source>
        <dbReference type="Proteomes" id="UP000298663"/>
    </source>
</evidence>
<dbReference type="GO" id="GO:0016788">
    <property type="term" value="F:hydrolase activity, acting on ester bonds"/>
    <property type="evidence" value="ECO:0007669"/>
    <property type="project" value="InterPro"/>
</dbReference>
<keyword evidence="4" id="KW-0732">Signal</keyword>
<evidence type="ECO:0000313" key="6">
    <source>
        <dbReference type="EMBL" id="TKR82342.1"/>
    </source>
</evidence>
<evidence type="ECO:0000256" key="4">
    <source>
        <dbReference type="SAM" id="SignalP"/>
    </source>
</evidence>
<feature type="active site" description="Charge relay system" evidence="3">
    <location>
        <position position="382"/>
    </location>
</feature>
<keyword evidence="2" id="KW-0443">Lipid metabolism</keyword>
<feature type="signal peptide" evidence="4">
    <location>
        <begin position="1"/>
        <end position="16"/>
    </location>
</feature>
<dbReference type="OrthoDB" id="9974421at2759"/>
<dbReference type="EMBL" id="AZBU02000004">
    <property type="protein sequence ID" value="TKR82342.1"/>
    <property type="molecule type" value="Genomic_DNA"/>
</dbReference>